<proteinExistence type="predicted"/>
<comment type="caution">
    <text evidence="3">The sequence shown here is derived from an EMBL/GenBank/DDBJ whole genome shotgun (WGS) entry which is preliminary data.</text>
</comment>
<reference evidence="3 4" key="1">
    <citation type="submission" date="2024-05" db="EMBL/GenBank/DDBJ databases">
        <authorList>
            <person name="Wallberg A."/>
        </authorList>
    </citation>
    <scope>NUCLEOTIDE SEQUENCE [LARGE SCALE GENOMIC DNA]</scope>
</reference>
<feature type="signal peptide" evidence="2">
    <location>
        <begin position="1"/>
        <end position="35"/>
    </location>
</feature>
<sequence>MGDGTRGTFPHLSSILLQTQLLLLLLPLLSLHAAAQTFSDVASGRSFAPSFPSGALGQQQQNSNPIAQGRAIVAPLSSSSAQSFPNGVTLRQQHQQNSSPNQQGVASLLQKVKPLLQMIKPSRQGILGELNE</sequence>
<protein>
    <submittedName>
        <fullName evidence="3">Uncharacterized protein</fullName>
    </submittedName>
</protein>
<feature type="region of interest" description="Disordered" evidence="1">
    <location>
        <begin position="43"/>
        <end position="104"/>
    </location>
</feature>
<dbReference type="Proteomes" id="UP001497623">
    <property type="component" value="Unassembled WGS sequence"/>
</dbReference>
<evidence type="ECO:0000313" key="4">
    <source>
        <dbReference type="Proteomes" id="UP001497623"/>
    </source>
</evidence>
<dbReference type="AlphaFoldDB" id="A0AAV2Q8X9"/>
<feature type="chain" id="PRO_5043606939" evidence="2">
    <location>
        <begin position="36"/>
        <end position="132"/>
    </location>
</feature>
<feature type="compositionally biased region" description="Polar residues" evidence="1">
    <location>
        <begin position="56"/>
        <end position="66"/>
    </location>
</feature>
<gene>
    <name evidence="3" type="ORF">MNOR_LOCUS8913</name>
</gene>
<feature type="non-terminal residue" evidence="3">
    <location>
        <position position="132"/>
    </location>
</feature>
<dbReference type="EMBL" id="CAXKWB010004214">
    <property type="protein sequence ID" value="CAL4072766.1"/>
    <property type="molecule type" value="Genomic_DNA"/>
</dbReference>
<feature type="compositionally biased region" description="Polar residues" evidence="1">
    <location>
        <begin position="76"/>
        <end position="91"/>
    </location>
</feature>
<keyword evidence="4" id="KW-1185">Reference proteome</keyword>
<evidence type="ECO:0000313" key="3">
    <source>
        <dbReference type="EMBL" id="CAL4072766.1"/>
    </source>
</evidence>
<feature type="compositionally biased region" description="Low complexity" evidence="1">
    <location>
        <begin position="92"/>
        <end position="103"/>
    </location>
</feature>
<evidence type="ECO:0000256" key="2">
    <source>
        <dbReference type="SAM" id="SignalP"/>
    </source>
</evidence>
<organism evidence="3 4">
    <name type="scientific">Meganyctiphanes norvegica</name>
    <name type="common">Northern krill</name>
    <name type="synonym">Thysanopoda norvegica</name>
    <dbReference type="NCBI Taxonomy" id="48144"/>
    <lineage>
        <taxon>Eukaryota</taxon>
        <taxon>Metazoa</taxon>
        <taxon>Ecdysozoa</taxon>
        <taxon>Arthropoda</taxon>
        <taxon>Crustacea</taxon>
        <taxon>Multicrustacea</taxon>
        <taxon>Malacostraca</taxon>
        <taxon>Eumalacostraca</taxon>
        <taxon>Eucarida</taxon>
        <taxon>Euphausiacea</taxon>
        <taxon>Euphausiidae</taxon>
        <taxon>Meganyctiphanes</taxon>
    </lineage>
</organism>
<evidence type="ECO:0000256" key="1">
    <source>
        <dbReference type="SAM" id="MobiDB-lite"/>
    </source>
</evidence>
<name>A0AAV2Q8X9_MEGNR</name>
<keyword evidence="2" id="KW-0732">Signal</keyword>
<accession>A0AAV2Q8X9</accession>